<organism evidence="2 3">
    <name type="scientific">Monilinia vaccinii-corymbosi</name>
    <dbReference type="NCBI Taxonomy" id="61207"/>
    <lineage>
        <taxon>Eukaryota</taxon>
        <taxon>Fungi</taxon>
        <taxon>Dikarya</taxon>
        <taxon>Ascomycota</taxon>
        <taxon>Pezizomycotina</taxon>
        <taxon>Leotiomycetes</taxon>
        <taxon>Helotiales</taxon>
        <taxon>Sclerotiniaceae</taxon>
        <taxon>Monilinia</taxon>
    </lineage>
</organism>
<dbReference type="Pfam" id="PF24870">
    <property type="entry name" value="DUF7735"/>
    <property type="match status" value="1"/>
</dbReference>
<accession>A0A8A3NYU4</accession>
<proteinExistence type="predicted"/>
<gene>
    <name evidence="2" type="ORF">DSL72_004259</name>
</gene>
<dbReference type="AlphaFoldDB" id="A0A8A3NYU4"/>
<name>A0A8A3NYU4_9HELO</name>
<dbReference type="OrthoDB" id="4940591at2759"/>
<feature type="domain" description="DUF7735" evidence="1">
    <location>
        <begin position="15"/>
        <end position="146"/>
    </location>
</feature>
<sequence>MTANAWTDSAVHETVLPTVEPTTTRDPWQCVTANLTQYFDVPKPTGNLLDALDSYGDKLIESCTLTGIDCINGGCFPAKEDWCKFTTVVPASVLPDYKLYGNAASAWWAAHSLNAVQLATECPNGWYNAMFELPGGPTWLNETIIFVLNR</sequence>
<dbReference type="PANTHER" id="PTHR42029:SF2">
    <property type="entry name" value="WAX SYNTHASE DOMAIN-CONTAINING PROTEIN"/>
    <property type="match status" value="1"/>
</dbReference>
<dbReference type="InterPro" id="IPR056637">
    <property type="entry name" value="DUF7735"/>
</dbReference>
<evidence type="ECO:0000259" key="1">
    <source>
        <dbReference type="Pfam" id="PF24870"/>
    </source>
</evidence>
<dbReference type="Proteomes" id="UP000672032">
    <property type="component" value="Chromosome 1"/>
</dbReference>
<evidence type="ECO:0000313" key="2">
    <source>
        <dbReference type="EMBL" id="QSZ29742.1"/>
    </source>
</evidence>
<keyword evidence="3" id="KW-1185">Reference proteome</keyword>
<protein>
    <recommendedName>
        <fullName evidence="1">DUF7735 domain-containing protein</fullName>
    </recommendedName>
</protein>
<evidence type="ECO:0000313" key="3">
    <source>
        <dbReference type="Proteomes" id="UP000672032"/>
    </source>
</evidence>
<reference evidence="2" key="1">
    <citation type="submission" date="2020-10" db="EMBL/GenBank/DDBJ databases">
        <title>Genome Sequence of Monilinia vaccinii-corymbosi Sheds Light on Mummy Berry Disease Infection of Blueberry and Mating Type.</title>
        <authorList>
            <person name="Yow A.G."/>
            <person name="Zhang Y."/>
            <person name="Bansal K."/>
            <person name="Eacker S.M."/>
            <person name="Sullivan S."/>
            <person name="Liachko I."/>
            <person name="Cubeta M.A."/>
            <person name="Rollins J.A."/>
            <person name="Ashrafi H."/>
        </authorList>
    </citation>
    <scope>NUCLEOTIDE SEQUENCE</scope>
    <source>
        <strain evidence="2">RL-1</strain>
    </source>
</reference>
<dbReference type="PANTHER" id="PTHR42029">
    <property type="entry name" value="AN04G07800"/>
    <property type="match status" value="1"/>
</dbReference>
<dbReference type="EMBL" id="CP063405">
    <property type="protein sequence ID" value="QSZ29742.1"/>
    <property type="molecule type" value="Genomic_DNA"/>
</dbReference>